<feature type="region of interest" description="Disordered" evidence="9">
    <location>
        <begin position="1"/>
        <end position="34"/>
    </location>
</feature>
<keyword evidence="6" id="KW-0539">Nucleus</keyword>
<feature type="compositionally biased region" description="Low complexity" evidence="9">
    <location>
        <begin position="362"/>
        <end position="375"/>
    </location>
</feature>
<dbReference type="Pfam" id="PF17903">
    <property type="entry name" value="KH_KRR1_1st"/>
    <property type="match status" value="1"/>
</dbReference>
<dbReference type="GO" id="GO:0032040">
    <property type="term" value="C:small-subunit processome"/>
    <property type="evidence" value="ECO:0007669"/>
    <property type="project" value="TreeGrafter"/>
</dbReference>
<feature type="compositionally biased region" description="Basic residues" evidence="9">
    <location>
        <begin position="429"/>
        <end position="444"/>
    </location>
</feature>
<evidence type="ECO:0000256" key="6">
    <source>
        <dbReference type="ARBA" id="ARBA00023242"/>
    </source>
</evidence>
<comment type="similarity">
    <text evidence="2">Belongs to the KRR1 family.</text>
</comment>
<dbReference type="PANTHER" id="PTHR12581:SF0">
    <property type="entry name" value="KRR1 SMALL SUBUNIT PROCESSOME COMPONENT HOMOLOG"/>
    <property type="match status" value="1"/>
</dbReference>
<sequence length="444" mass="50419">MSGVDTEAAGDSSTPKKKNHNKYRRPKPWDVDGTDHWNCDKPWVSNEEGGEDTLPGGRLLEESSFATLFPKYREKYLRESWPLVTRSLDKVKISCELNLVEGSMTVRTTRKTSDPYVILKARDLIKLLARSVPVTQAIKVLNDDVQCEIVKIGGLVRNKERFVKRRQRLVGPNGSTLKALELVTSCYILVSGNTVSIMGGYAGLKEARRVILDCMNNIHPVYNIKCLMIKRELAKDPKLKEENWERFMPKFKKKNVKRRTPHQILKEKEKTRQQQQKKQTANEDDDNDETKQRENKEIGKKKKVYTPFPPAQTPSKIDLQLESGEYFLSERVRKAKKLAEKAVKSKAKSKEKREAREREFEAPPAASLSTAAISSSEKKKDKATGSDNDLDISALKSKFEKAGSKKRKADGNLSDFVAGAGGSDEKQDKKKKKKDKKKKKAKHD</sequence>
<evidence type="ECO:0000256" key="3">
    <source>
        <dbReference type="ARBA" id="ARBA00022517"/>
    </source>
</evidence>
<keyword evidence="5" id="KW-0694">RNA-binding</keyword>
<evidence type="ECO:0000256" key="2">
    <source>
        <dbReference type="ARBA" id="ARBA00009344"/>
    </source>
</evidence>
<dbReference type="CDD" id="cd22394">
    <property type="entry name" value="KH-I_KRR1_rpt2"/>
    <property type="match status" value="1"/>
</dbReference>
<dbReference type="PANTHER" id="PTHR12581">
    <property type="entry name" value="HIV-1 REV BINDING PROTEIN 2, 3"/>
    <property type="match status" value="1"/>
</dbReference>
<dbReference type="GO" id="GO:0003723">
    <property type="term" value="F:RNA binding"/>
    <property type="evidence" value="ECO:0007669"/>
    <property type="project" value="UniProtKB-KW"/>
</dbReference>
<dbReference type="PIRSF" id="PIRSF006515">
    <property type="entry name" value="KRR1"/>
    <property type="match status" value="1"/>
</dbReference>
<keyword evidence="3" id="KW-0690">Ribosome biogenesis</keyword>
<organism evidence="11">
    <name type="scientific">Ditylum brightwellii</name>
    <dbReference type="NCBI Taxonomy" id="49249"/>
    <lineage>
        <taxon>Eukaryota</taxon>
        <taxon>Sar</taxon>
        <taxon>Stramenopiles</taxon>
        <taxon>Ochrophyta</taxon>
        <taxon>Bacillariophyta</taxon>
        <taxon>Mediophyceae</taxon>
        <taxon>Lithodesmiophycidae</taxon>
        <taxon>Lithodesmiales</taxon>
        <taxon>Lithodesmiaceae</taxon>
        <taxon>Ditylum</taxon>
    </lineage>
</organism>
<feature type="region of interest" description="Disordered" evidence="9">
    <location>
        <begin position="337"/>
        <end position="444"/>
    </location>
</feature>
<evidence type="ECO:0000313" key="11">
    <source>
        <dbReference type="EMBL" id="CAD9336930.1"/>
    </source>
</evidence>
<dbReference type="CDD" id="cd22393">
    <property type="entry name" value="KH-I_KRR1_rpt1"/>
    <property type="match status" value="1"/>
</dbReference>
<evidence type="ECO:0000256" key="7">
    <source>
        <dbReference type="ARBA" id="ARBA00023274"/>
    </source>
</evidence>
<evidence type="ECO:0000256" key="4">
    <source>
        <dbReference type="ARBA" id="ARBA00022552"/>
    </source>
</evidence>
<dbReference type="FunFam" id="3.30.1370.10:FF:000011">
    <property type="entry name" value="KRR1 small subunit processome component"/>
    <property type="match status" value="1"/>
</dbReference>
<feature type="compositionally biased region" description="Basic residues" evidence="9">
    <location>
        <begin position="15"/>
        <end position="26"/>
    </location>
</feature>
<dbReference type="InterPro" id="IPR048548">
    <property type="entry name" value="KRR1-like_KH2"/>
</dbReference>
<keyword evidence="4" id="KW-0698">rRNA processing</keyword>
<dbReference type="GO" id="GO:0006364">
    <property type="term" value="P:rRNA processing"/>
    <property type="evidence" value="ECO:0007669"/>
    <property type="project" value="UniProtKB-KW"/>
</dbReference>
<keyword evidence="7" id="KW-0687">Ribonucleoprotein</keyword>
<evidence type="ECO:0000256" key="9">
    <source>
        <dbReference type="SAM" id="MobiDB-lite"/>
    </source>
</evidence>
<dbReference type="SMART" id="SM00322">
    <property type="entry name" value="KH"/>
    <property type="match status" value="1"/>
</dbReference>
<feature type="domain" description="K Homology" evidence="10">
    <location>
        <begin position="146"/>
        <end position="216"/>
    </location>
</feature>
<dbReference type="FunFam" id="3.30.1370.10:FF:000014">
    <property type="entry name" value="KRR1 small subunit processome component"/>
    <property type="match status" value="1"/>
</dbReference>
<proteinExistence type="inferred from homology"/>
<dbReference type="AlphaFoldDB" id="A0A6U3S4A1"/>
<dbReference type="InterPro" id="IPR036612">
    <property type="entry name" value="KH_dom_type_1_sf"/>
</dbReference>
<evidence type="ECO:0000259" key="10">
    <source>
        <dbReference type="SMART" id="SM00322"/>
    </source>
</evidence>
<dbReference type="InterPro" id="IPR041174">
    <property type="entry name" value="KRR1-like_KH1"/>
</dbReference>
<protein>
    <recommendedName>
        <fullName evidence="8">KRR-R motif-containing protein 1</fullName>
    </recommendedName>
</protein>
<dbReference type="EMBL" id="HBGN01022774">
    <property type="protein sequence ID" value="CAD9336930.1"/>
    <property type="molecule type" value="Transcribed_RNA"/>
</dbReference>
<dbReference type="InterPro" id="IPR004087">
    <property type="entry name" value="KH_dom"/>
</dbReference>
<feature type="region of interest" description="Disordered" evidence="9">
    <location>
        <begin position="250"/>
        <end position="317"/>
    </location>
</feature>
<feature type="compositionally biased region" description="Basic and acidic residues" evidence="9">
    <location>
        <begin position="289"/>
        <end position="298"/>
    </location>
</feature>
<dbReference type="Pfam" id="PF21800">
    <property type="entry name" value="KH_KRR1_2nd"/>
    <property type="match status" value="1"/>
</dbReference>
<evidence type="ECO:0000256" key="8">
    <source>
        <dbReference type="ARBA" id="ARBA00032993"/>
    </source>
</evidence>
<feature type="compositionally biased region" description="Basic and acidic residues" evidence="9">
    <location>
        <begin position="351"/>
        <end position="361"/>
    </location>
</feature>
<accession>A0A6U3S4A1</accession>
<feature type="compositionally biased region" description="Basic residues" evidence="9">
    <location>
        <begin position="250"/>
        <end position="261"/>
    </location>
</feature>
<reference evidence="11" key="1">
    <citation type="submission" date="2021-01" db="EMBL/GenBank/DDBJ databases">
        <authorList>
            <person name="Corre E."/>
            <person name="Pelletier E."/>
            <person name="Niang G."/>
            <person name="Scheremetjew M."/>
            <person name="Finn R."/>
            <person name="Kale V."/>
            <person name="Holt S."/>
            <person name="Cochrane G."/>
            <person name="Meng A."/>
            <person name="Brown T."/>
            <person name="Cohen L."/>
        </authorList>
    </citation>
    <scope>NUCLEOTIDE SEQUENCE</scope>
    <source>
        <strain evidence="11">Pop2</strain>
    </source>
</reference>
<name>A0A6U3S4A1_9STRA</name>
<dbReference type="InterPro" id="IPR048550">
    <property type="entry name" value="KRR1-like_KH1_euk"/>
</dbReference>
<dbReference type="Gene3D" id="3.30.1370.10">
    <property type="entry name" value="K Homology domain, type 1"/>
    <property type="match status" value="2"/>
</dbReference>
<dbReference type="SUPFAM" id="SSF54791">
    <property type="entry name" value="Eukaryotic type KH-domain (KH-domain type I)"/>
    <property type="match status" value="1"/>
</dbReference>
<gene>
    <name evidence="11" type="ORF">DBRI1063_LOCUS14529</name>
</gene>
<dbReference type="InterPro" id="IPR048549">
    <property type="entry name" value="KRR1-like_KH2_euk"/>
</dbReference>
<dbReference type="InterPro" id="IPR024166">
    <property type="entry name" value="rRNA_assembly_KRR1"/>
</dbReference>
<evidence type="ECO:0000256" key="1">
    <source>
        <dbReference type="ARBA" id="ARBA00004604"/>
    </source>
</evidence>
<comment type="subcellular location">
    <subcellularLocation>
        <location evidence="1">Nucleus</location>
        <location evidence="1">Nucleolus</location>
    </subcellularLocation>
</comment>
<evidence type="ECO:0000256" key="5">
    <source>
        <dbReference type="ARBA" id="ARBA00022884"/>
    </source>
</evidence>